<feature type="region of interest" description="Disordered" evidence="1">
    <location>
        <begin position="212"/>
        <end position="235"/>
    </location>
</feature>
<dbReference type="Proteomes" id="UP001165083">
    <property type="component" value="Unassembled WGS sequence"/>
</dbReference>
<feature type="compositionally biased region" description="Basic and acidic residues" evidence="1">
    <location>
        <begin position="36"/>
        <end position="50"/>
    </location>
</feature>
<comment type="caution">
    <text evidence="2">The sequence shown here is derived from an EMBL/GenBank/DDBJ whole genome shotgun (WGS) entry which is preliminary data.</text>
</comment>
<evidence type="ECO:0000256" key="1">
    <source>
        <dbReference type="SAM" id="MobiDB-lite"/>
    </source>
</evidence>
<name>A0A9W6TQZ8_9STRA</name>
<proteinExistence type="predicted"/>
<keyword evidence="3" id="KW-1185">Reference proteome</keyword>
<evidence type="ECO:0000313" key="3">
    <source>
        <dbReference type="Proteomes" id="UP001165083"/>
    </source>
</evidence>
<gene>
    <name evidence="2" type="ORF">Plil01_000667500</name>
</gene>
<reference evidence="2" key="1">
    <citation type="submission" date="2023-04" db="EMBL/GenBank/DDBJ databases">
        <title>Phytophthora lilii NBRC 32176.</title>
        <authorList>
            <person name="Ichikawa N."/>
            <person name="Sato H."/>
            <person name="Tonouchi N."/>
        </authorList>
    </citation>
    <scope>NUCLEOTIDE SEQUENCE</scope>
    <source>
        <strain evidence="2">NBRC 32176</strain>
    </source>
</reference>
<feature type="compositionally biased region" description="Basic and acidic residues" evidence="1">
    <location>
        <begin position="107"/>
        <end position="119"/>
    </location>
</feature>
<sequence length="266" mass="28474">MFFTRHNSVSISNRNGAIFPPHLTRPHYVSAEHVEKLSDASRRHGVRDGHQAAAQGVPGHAAQARGEHPGGAAGEQHPGVALRDLRHAGLALRGRLLPRQAQVSARVPHEAAGRDDAHAQRPLQDQPAAMSQHVGLPPGDVEPHVVRQLHPHGTLLVHGGEKELETGINTTDAQKRKYAAASLEANCSNATFRKLFPDLVALQEEREKEKKLLQQLSSASDGAATASTGAKGSASENGAVIEDWSTTVYLIGSVLMLATFAAYWLS</sequence>
<dbReference type="AlphaFoldDB" id="A0A9W6TQZ8"/>
<feature type="region of interest" description="Disordered" evidence="1">
    <location>
        <begin position="101"/>
        <end position="136"/>
    </location>
</feature>
<protein>
    <submittedName>
        <fullName evidence="2">Unnamed protein product</fullName>
    </submittedName>
</protein>
<evidence type="ECO:0000313" key="2">
    <source>
        <dbReference type="EMBL" id="GMF18011.1"/>
    </source>
</evidence>
<feature type="compositionally biased region" description="Low complexity" evidence="1">
    <location>
        <begin position="213"/>
        <end position="235"/>
    </location>
</feature>
<feature type="region of interest" description="Disordered" evidence="1">
    <location>
        <begin position="36"/>
        <end position="77"/>
    </location>
</feature>
<organism evidence="2 3">
    <name type="scientific">Phytophthora lilii</name>
    <dbReference type="NCBI Taxonomy" id="2077276"/>
    <lineage>
        <taxon>Eukaryota</taxon>
        <taxon>Sar</taxon>
        <taxon>Stramenopiles</taxon>
        <taxon>Oomycota</taxon>
        <taxon>Peronosporomycetes</taxon>
        <taxon>Peronosporales</taxon>
        <taxon>Peronosporaceae</taxon>
        <taxon>Phytophthora</taxon>
    </lineage>
</organism>
<accession>A0A9W6TQZ8</accession>
<dbReference type="EMBL" id="BSXW01000302">
    <property type="protein sequence ID" value="GMF18011.1"/>
    <property type="molecule type" value="Genomic_DNA"/>
</dbReference>